<dbReference type="EMBL" id="JAFHDT010000023">
    <property type="protein sequence ID" value="KAI7792303.1"/>
    <property type="molecule type" value="Genomic_DNA"/>
</dbReference>
<organism evidence="1 2">
    <name type="scientific">Triplophysa rosa</name>
    <name type="common">Cave loach</name>
    <dbReference type="NCBI Taxonomy" id="992332"/>
    <lineage>
        <taxon>Eukaryota</taxon>
        <taxon>Metazoa</taxon>
        <taxon>Chordata</taxon>
        <taxon>Craniata</taxon>
        <taxon>Vertebrata</taxon>
        <taxon>Euteleostomi</taxon>
        <taxon>Actinopterygii</taxon>
        <taxon>Neopterygii</taxon>
        <taxon>Teleostei</taxon>
        <taxon>Ostariophysi</taxon>
        <taxon>Cypriniformes</taxon>
        <taxon>Nemacheilidae</taxon>
        <taxon>Triplophysa</taxon>
    </lineage>
</organism>
<gene>
    <name evidence="1" type="ORF">IRJ41_002799</name>
</gene>
<comment type="caution">
    <text evidence="1">The sequence shown here is derived from an EMBL/GenBank/DDBJ whole genome shotgun (WGS) entry which is preliminary data.</text>
</comment>
<accession>A0A9W7WBU9</accession>
<reference evidence="1" key="1">
    <citation type="submission" date="2021-02" db="EMBL/GenBank/DDBJ databases">
        <title>Comparative genomics reveals that relaxation of natural selection precedes convergent phenotypic evolution of cavefish.</title>
        <authorList>
            <person name="Peng Z."/>
        </authorList>
    </citation>
    <scope>NUCLEOTIDE SEQUENCE</scope>
    <source>
        <tissue evidence="1">Muscle</tissue>
    </source>
</reference>
<dbReference type="Proteomes" id="UP001059041">
    <property type="component" value="Linkage Group LG23"/>
</dbReference>
<evidence type="ECO:0000313" key="1">
    <source>
        <dbReference type="EMBL" id="KAI7792303.1"/>
    </source>
</evidence>
<proteinExistence type="predicted"/>
<dbReference type="AlphaFoldDB" id="A0A9W7WBU9"/>
<protein>
    <submittedName>
        <fullName evidence="1">Cytochrome c oxidase subunit VIb-like</fullName>
    </submittedName>
</protein>
<evidence type="ECO:0000313" key="2">
    <source>
        <dbReference type="Proteomes" id="UP001059041"/>
    </source>
</evidence>
<keyword evidence="2" id="KW-1185">Reference proteome</keyword>
<sequence>MPKVLTQPRVNGTDESTSLSALFPGLRSGTHRWMRERSPARSEYLRLQSTSIRWTGSRVSVIFS</sequence>
<name>A0A9W7WBU9_TRIRA</name>